<evidence type="ECO:0000313" key="1">
    <source>
        <dbReference type="EMBL" id="PSN74374.1"/>
    </source>
</evidence>
<keyword evidence="2" id="KW-1185">Reference proteome</keyword>
<reference evidence="1 2" key="1">
    <citation type="journal article" date="2018" name="Front. Microbiol.">
        <title>Genome-Wide Analysis of Corynespora cassiicola Leaf Fall Disease Putative Effectors.</title>
        <authorList>
            <person name="Lopez D."/>
            <person name="Ribeiro S."/>
            <person name="Label P."/>
            <person name="Fumanal B."/>
            <person name="Venisse J.S."/>
            <person name="Kohler A."/>
            <person name="de Oliveira R.R."/>
            <person name="Labutti K."/>
            <person name="Lipzen A."/>
            <person name="Lail K."/>
            <person name="Bauer D."/>
            <person name="Ohm R.A."/>
            <person name="Barry K.W."/>
            <person name="Spatafora J."/>
            <person name="Grigoriev I.V."/>
            <person name="Martin F.M."/>
            <person name="Pujade-Renaud V."/>
        </authorList>
    </citation>
    <scope>NUCLEOTIDE SEQUENCE [LARGE SCALE GENOMIC DNA]</scope>
    <source>
        <strain evidence="1 2">Philippines</strain>
    </source>
</reference>
<organism evidence="1 2">
    <name type="scientific">Corynespora cassiicola Philippines</name>
    <dbReference type="NCBI Taxonomy" id="1448308"/>
    <lineage>
        <taxon>Eukaryota</taxon>
        <taxon>Fungi</taxon>
        <taxon>Dikarya</taxon>
        <taxon>Ascomycota</taxon>
        <taxon>Pezizomycotina</taxon>
        <taxon>Dothideomycetes</taxon>
        <taxon>Pleosporomycetidae</taxon>
        <taxon>Pleosporales</taxon>
        <taxon>Corynesporascaceae</taxon>
        <taxon>Corynespora</taxon>
    </lineage>
</organism>
<dbReference type="EMBL" id="KZ678128">
    <property type="protein sequence ID" value="PSN74374.1"/>
    <property type="molecule type" value="Genomic_DNA"/>
</dbReference>
<name>A0A2T2P9N5_CORCC</name>
<evidence type="ECO:0000313" key="2">
    <source>
        <dbReference type="Proteomes" id="UP000240883"/>
    </source>
</evidence>
<sequence length="265" mass="28784">MMNPTSVRMYTGLLEMALSGNHVPCGVGSASLVVVVVVNYGTSVTSAQADAVLQVLDMSVVRQSDPKTRQRPSRTGDLARDTEALLLGKACGTGAEEIVGRFRLPSVWAPSGFWCTPPYGLLTAAWRVSVAQLVTFPRHAQHGLDGAMSLFDEPPFSHGPTYLGLYGSSPSIVSRSTVSAVETWTDRHTSAAYCRETCAPARLSSERTGTSWSSPIASRSGNHLDRWLPKPASFTLNTDAVFWLCDCGRRLWRAHCISFHKPRLS</sequence>
<proteinExistence type="predicted"/>
<gene>
    <name evidence="1" type="ORF">BS50DRAFT_14187</name>
</gene>
<accession>A0A2T2P9N5</accession>
<dbReference type="Proteomes" id="UP000240883">
    <property type="component" value="Unassembled WGS sequence"/>
</dbReference>
<dbReference type="AlphaFoldDB" id="A0A2T2P9N5"/>
<protein>
    <submittedName>
        <fullName evidence="1">Uncharacterized protein</fullName>
    </submittedName>
</protein>